<feature type="transmembrane region" description="Helical" evidence="10">
    <location>
        <begin position="219"/>
        <end position="246"/>
    </location>
</feature>
<keyword evidence="6" id="KW-0029">Amino-acid transport</keyword>
<comment type="caution">
    <text evidence="11">The sequence shown here is derived from an EMBL/GenBank/DDBJ whole genome shotgun (WGS) entry which is preliminary data.</text>
</comment>
<evidence type="ECO:0000256" key="9">
    <source>
        <dbReference type="ARBA" id="ARBA00037998"/>
    </source>
</evidence>
<keyword evidence="3" id="KW-1003">Cell membrane</keyword>
<evidence type="ECO:0000256" key="6">
    <source>
        <dbReference type="ARBA" id="ARBA00022970"/>
    </source>
</evidence>
<dbReference type="AlphaFoldDB" id="A0AAE3SUF3"/>
<dbReference type="InterPro" id="IPR001851">
    <property type="entry name" value="ABC_transp_permease"/>
</dbReference>
<dbReference type="PANTHER" id="PTHR11795">
    <property type="entry name" value="BRANCHED-CHAIN AMINO ACID TRANSPORT SYSTEM PERMEASE PROTEIN LIVH"/>
    <property type="match status" value="1"/>
</dbReference>
<proteinExistence type="inferred from homology"/>
<dbReference type="GO" id="GO:0042941">
    <property type="term" value="P:D-alanine transmembrane transport"/>
    <property type="evidence" value="ECO:0007669"/>
    <property type="project" value="TreeGrafter"/>
</dbReference>
<evidence type="ECO:0000313" key="11">
    <source>
        <dbReference type="EMBL" id="MCX8995949.1"/>
    </source>
</evidence>
<keyword evidence="2" id="KW-0813">Transport</keyword>
<evidence type="ECO:0000256" key="2">
    <source>
        <dbReference type="ARBA" id="ARBA00022448"/>
    </source>
</evidence>
<dbReference type="GO" id="GO:0015808">
    <property type="term" value="P:L-alanine transport"/>
    <property type="evidence" value="ECO:0007669"/>
    <property type="project" value="TreeGrafter"/>
</dbReference>
<evidence type="ECO:0000256" key="5">
    <source>
        <dbReference type="ARBA" id="ARBA00022692"/>
    </source>
</evidence>
<dbReference type="EMBL" id="JANFPI010000001">
    <property type="protein sequence ID" value="MCX8995949.1"/>
    <property type="molecule type" value="Genomic_DNA"/>
</dbReference>
<dbReference type="GO" id="GO:1903806">
    <property type="term" value="P:L-isoleucine import across plasma membrane"/>
    <property type="evidence" value="ECO:0007669"/>
    <property type="project" value="TreeGrafter"/>
</dbReference>
<dbReference type="PANTHER" id="PTHR11795:SF371">
    <property type="entry name" value="HIGH-AFFINITY BRANCHED-CHAIN AMINO ACID TRANSPORT SYSTEM PERMEASE PROTEIN LIVH"/>
    <property type="match status" value="1"/>
</dbReference>
<sequence>MNVLQLLVNGIMAGSILAIPAIGLSAMYAVLRFPNFAIASHATVGAFAGWVANTAFGLPVLPSLAVALLAGGVVGLLTDEFVLKPFRSAGFITTAIGSLALTIGLENLVRLFFGSDLRGYDLPLARDLVFWGIHVGPQQLQNIAVSVVVMGLVFGFLSFTRMGKAMRAVADNPQLADIKGINAKTVARMVSFMGMGLAGLGGMLIGLDSSIDPLTGFRAMLPIFAAAVVGGLGSIPGAVAGAMVVGIAEELSLLALPASYKSSIAFLAIIVILTIRPQGILGREAA</sequence>
<protein>
    <submittedName>
        <fullName evidence="11">Branched-chain amino acid ABC transporter permease</fullName>
    </submittedName>
</protein>
<feature type="transmembrane region" description="Helical" evidence="10">
    <location>
        <begin position="6"/>
        <end position="26"/>
    </location>
</feature>
<keyword evidence="5 10" id="KW-0812">Transmembrane</keyword>
<feature type="transmembrane region" description="Helical" evidence="10">
    <location>
        <begin position="58"/>
        <end position="77"/>
    </location>
</feature>
<comment type="subcellular location">
    <subcellularLocation>
        <location evidence="1">Cell membrane</location>
        <topology evidence="1">Multi-pass membrane protein</topology>
    </subcellularLocation>
</comment>
<evidence type="ECO:0000256" key="3">
    <source>
        <dbReference type="ARBA" id="ARBA00022475"/>
    </source>
</evidence>
<dbReference type="Pfam" id="PF02653">
    <property type="entry name" value="BPD_transp_2"/>
    <property type="match status" value="1"/>
</dbReference>
<feature type="transmembrane region" description="Helical" evidence="10">
    <location>
        <begin position="189"/>
        <end position="207"/>
    </location>
</feature>
<evidence type="ECO:0000256" key="8">
    <source>
        <dbReference type="ARBA" id="ARBA00023136"/>
    </source>
</evidence>
<feature type="transmembrane region" description="Helical" evidence="10">
    <location>
        <begin position="89"/>
        <end position="113"/>
    </location>
</feature>
<feature type="transmembrane region" description="Helical" evidence="10">
    <location>
        <begin position="253"/>
        <end position="275"/>
    </location>
</feature>
<gene>
    <name evidence="11" type="ORF">NOF55_02415</name>
</gene>
<dbReference type="Proteomes" id="UP001208771">
    <property type="component" value="Unassembled WGS sequence"/>
</dbReference>
<evidence type="ECO:0000256" key="10">
    <source>
        <dbReference type="SAM" id="Phobius"/>
    </source>
</evidence>
<dbReference type="GO" id="GO:0005886">
    <property type="term" value="C:plasma membrane"/>
    <property type="evidence" value="ECO:0007669"/>
    <property type="project" value="UniProtKB-SubCell"/>
</dbReference>
<reference evidence="11" key="1">
    <citation type="submission" date="2022-07" db="EMBL/GenBank/DDBJ databases">
        <title>Ectorhizobium quercum gen.nov., sp. nov.</title>
        <authorList>
            <person name="Ma T."/>
            <person name="Li Y."/>
        </authorList>
    </citation>
    <scope>NUCLEOTIDE SEQUENCE</scope>
    <source>
        <strain evidence="11">BDR2-2</strain>
    </source>
</reference>
<accession>A0AAE3SUF3</accession>
<organism evidence="11 12">
    <name type="scientific">Ectorhizobium quercum</name>
    <dbReference type="NCBI Taxonomy" id="2965071"/>
    <lineage>
        <taxon>Bacteria</taxon>
        <taxon>Pseudomonadati</taxon>
        <taxon>Pseudomonadota</taxon>
        <taxon>Alphaproteobacteria</taxon>
        <taxon>Hyphomicrobiales</taxon>
        <taxon>Rhizobiaceae</taxon>
        <taxon>Ectorhizobium</taxon>
    </lineage>
</organism>
<name>A0AAE3SUF3_9HYPH</name>
<evidence type="ECO:0000256" key="4">
    <source>
        <dbReference type="ARBA" id="ARBA00022519"/>
    </source>
</evidence>
<keyword evidence="12" id="KW-1185">Reference proteome</keyword>
<dbReference type="RefSeq" id="WP_306409711.1">
    <property type="nucleotide sequence ID" value="NZ_JANFPI010000001.1"/>
</dbReference>
<evidence type="ECO:0000313" key="12">
    <source>
        <dbReference type="Proteomes" id="UP001208771"/>
    </source>
</evidence>
<keyword evidence="8 10" id="KW-0472">Membrane</keyword>
<comment type="similarity">
    <text evidence="9">Belongs to the binding-protein-dependent transport system permease family. LivHM subfamily.</text>
</comment>
<feature type="transmembrane region" description="Helical" evidence="10">
    <location>
        <begin position="140"/>
        <end position="159"/>
    </location>
</feature>
<dbReference type="GO" id="GO:0015190">
    <property type="term" value="F:L-leucine transmembrane transporter activity"/>
    <property type="evidence" value="ECO:0007669"/>
    <property type="project" value="TreeGrafter"/>
</dbReference>
<keyword evidence="4" id="KW-0997">Cell inner membrane</keyword>
<dbReference type="GO" id="GO:0005304">
    <property type="term" value="F:L-valine transmembrane transporter activity"/>
    <property type="evidence" value="ECO:0007669"/>
    <property type="project" value="TreeGrafter"/>
</dbReference>
<evidence type="ECO:0000256" key="1">
    <source>
        <dbReference type="ARBA" id="ARBA00004651"/>
    </source>
</evidence>
<evidence type="ECO:0000256" key="7">
    <source>
        <dbReference type="ARBA" id="ARBA00022989"/>
    </source>
</evidence>
<dbReference type="GO" id="GO:0015188">
    <property type="term" value="F:L-isoleucine transmembrane transporter activity"/>
    <property type="evidence" value="ECO:0007669"/>
    <property type="project" value="TreeGrafter"/>
</dbReference>
<keyword evidence="7 10" id="KW-1133">Transmembrane helix</keyword>
<dbReference type="GO" id="GO:0015192">
    <property type="term" value="F:L-phenylalanine transmembrane transporter activity"/>
    <property type="evidence" value="ECO:0007669"/>
    <property type="project" value="TreeGrafter"/>
</dbReference>
<dbReference type="CDD" id="cd06582">
    <property type="entry name" value="TM_PBP1_LivH_like"/>
    <property type="match status" value="1"/>
</dbReference>
<dbReference type="InterPro" id="IPR052157">
    <property type="entry name" value="BCAA_transport_permease"/>
</dbReference>